<dbReference type="PROSITE" id="PS50404">
    <property type="entry name" value="GST_NTER"/>
    <property type="match status" value="1"/>
</dbReference>
<evidence type="ECO:0000259" key="3">
    <source>
        <dbReference type="PROSITE" id="PS50405"/>
    </source>
</evidence>
<dbReference type="InterPro" id="IPR036249">
    <property type="entry name" value="Thioredoxin-like_sf"/>
</dbReference>
<dbReference type="Gene3D" id="1.20.1050.10">
    <property type="match status" value="1"/>
</dbReference>
<dbReference type="GO" id="GO:0016740">
    <property type="term" value="F:transferase activity"/>
    <property type="evidence" value="ECO:0007669"/>
    <property type="project" value="UniProtKB-KW"/>
</dbReference>
<dbReference type="RefSeq" id="WP_163042528.1">
    <property type="nucleotide sequence ID" value="NZ_JAAAMJ010000001.1"/>
</dbReference>
<keyword evidence="4" id="KW-0808">Transferase</keyword>
<dbReference type="CDD" id="cd03207">
    <property type="entry name" value="GST_C_8"/>
    <property type="match status" value="1"/>
</dbReference>
<comment type="caution">
    <text evidence="4">The sequence shown here is derived from an EMBL/GenBank/DDBJ whole genome shotgun (WGS) entry which is preliminary data.</text>
</comment>
<name>A0A6L9MDB8_9HYPH</name>
<dbReference type="PANTHER" id="PTHR44051:SF21">
    <property type="entry name" value="GLUTATHIONE S-TRANSFERASE FAMILY PROTEIN"/>
    <property type="match status" value="1"/>
</dbReference>
<evidence type="ECO:0000256" key="1">
    <source>
        <dbReference type="RuleBase" id="RU003494"/>
    </source>
</evidence>
<organism evidence="4 5">
    <name type="scientific">Aurantimonas aggregata</name>
    <dbReference type="NCBI Taxonomy" id="2047720"/>
    <lineage>
        <taxon>Bacteria</taxon>
        <taxon>Pseudomonadati</taxon>
        <taxon>Pseudomonadota</taxon>
        <taxon>Alphaproteobacteria</taxon>
        <taxon>Hyphomicrobiales</taxon>
        <taxon>Aurantimonadaceae</taxon>
        <taxon>Aurantimonas</taxon>
    </lineage>
</organism>
<dbReference type="InterPro" id="IPR036282">
    <property type="entry name" value="Glutathione-S-Trfase_C_sf"/>
</dbReference>
<feature type="domain" description="GST C-terminal" evidence="3">
    <location>
        <begin position="90"/>
        <end position="204"/>
    </location>
</feature>
<accession>A0A6L9MDB8</accession>
<dbReference type="Proteomes" id="UP000476332">
    <property type="component" value="Unassembled WGS sequence"/>
</dbReference>
<protein>
    <submittedName>
        <fullName evidence="4">Glutathione S-transferase</fullName>
    </submittedName>
</protein>
<dbReference type="SUPFAM" id="SSF52833">
    <property type="entry name" value="Thioredoxin-like"/>
    <property type="match status" value="1"/>
</dbReference>
<gene>
    <name evidence="4" type="ORF">GTW51_03865</name>
</gene>
<dbReference type="AlphaFoldDB" id="A0A6L9MDB8"/>
<keyword evidence="5" id="KW-1185">Reference proteome</keyword>
<sequence length="204" mass="22473">MPGKITFYYNPMSRAATARWMLEEVGAEYETVLVDFEAGDNRKPEFLAINRMGKIPTLVLDDGTVLTETAAILAWLAEAYPAAGLAPEPASPARGSYYRWLFFGGSCFEPALTETMMRKDAAPLSKMAVGWGSYNDVVDTLEQAVSRTPYLVGEQFTAADVYIGSQLSWAGSFGAPRLQDSTAIQAYVERVVDRDAYRRAMRPA</sequence>
<dbReference type="Pfam" id="PF00043">
    <property type="entry name" value="GST_C"/>
    <property type="match status" value="1"/>
</dbReference>
<dbReference type="CDD" id="cd03046">
    <property type="entry name" value="GST_N_GTT1_like"/>
    <property type="match status" value="1"/>
</dbReference>
<dbReference type="SFLD" id="SFLDS00019">
    <property type="entry name" value="Glutathione_Transferase_(cytos"/>
    <property type="match status" value="1"/>
</dbReference>
<dbReference type="Pfam" id="PF02798">
    <property type="entry name" value="GST_N"/>
    <property type="match status" value="1"/>
</dbReference>
<comment type="similarity">
    <text evidence="1">Belongs to the GST superfamily.</text>
</comment>
<dbReference type="EMBL" id="JAAAMJ010000001">
    <property type="protein sequence ID" value="NDV85834.1"/>
    <property type="molecule type" value="Genomic_DNA"/>
</dbReference>
<evidence type="ECO:0000313" key="5">
    <source>
        <dbReference type="Proteomes" id="UP000476332"/>
    </source>
</evidence>
<dbReference type="InterPro" id="IPR040079">
    <property type="entry name" value="Glutathione_S-Trfase"/>
</dbReference>
<proteinExistence type="inferred from homology"/>
<dbReference type="SUPFAM" id="SSF47616">
    <property type="entry name" value="GST C-terminal domain-like"/>
    <property type="match status" value="1"/>
</dbReference>
<evidence type="ECO:0000313" key="4">
    <source>
        <dbReference type="EMBL" id="NDV85834.1"/>
    </source>
</evidence>
<dbReference type="InterPro" id="IPR010987">
    <property type="entry name" value="Glutathione-S-Trfase_C-like"/>
</dbReference>
<dbReference type="InterPro" id="IPR004045">
    <property type="entry name" value="Glutathione_S-Trfase_N"/>
</dbReference>
<dbReference type="PANTHER" id="PTHR44051">
    <property type="entry name" value="GLUTATHIONE S-TRANSFERASE-RELATED"/>
    <property type="match status" value="1"/>
</dbReference>
<reference evidence="4 5" key="1">
    <citation type="submission" date="2020-01" db="EMBL/GenBank/DDBJ databases">
        <title>Genomes of bacteria type strains.</title>
        <authorList>
            <person name="Chen J."/>
            <person name="Zhu S."/>
            <person name="Chen J."/>
        </authorList>
    </citation>
    <scope>NUCLEOTIDE SEQUENCE [LARGE SCALE GENOMIC DNA]</scope>
    <source>
        <strain evidence="4 5">KCTC 52919</strain>
    </source>
</reference>
<dbReference type="SFLD" id="SFLDG00358">
    <property type="entry name" value="Main_(cytGST)"/>
    <property type="match status" value="1"/>
</dbReference>
<dbReference type="SFLD" id="SFLDG01150">
    <property type="entry name" value="Main.1:_Beta-like"/>
    <property type="match status" value="1"/>
</dbReference>
<evidence type="ECO:0000259" key="2">
    <source>
        <dbReference type="PROSITE" id="PS50404"/>
    </source>
</evidence>
<feature type="domain" description="GST N-terminal" evidence="2">
    <location>
        <begin position="2"/>
        <end position="84"/>
    </location>
</feature>
<dbReference type="PROSITE" id="PS50405">
    <property type="entry name" value="GST_CTER"/>
    <property type="match status" value="1"/>
</dbReference>
<dbReference type="Gene3D" id="3.40.30.10">
    <property type="entry name" value="Glutaredoxin"/>
    <property type="match status" value="1"/>
</dbReference>
<dbReference type="InterPro" id="IPR004046">
    <property type="entry name" value="GST_C"/>
</dbReference>